<dbReference type="GeneID" id="37071634"/>
<name>A0A318Z6M6_9EURO</name>
<protein>
    <submittedName>
        <fullName evidence="1">Uncharacterized protein</fullName>
    </submittedName>
</protein>
<dbReference type="EMBL" id="KZ821247">
    <property type="protein sequence ID" value="PYH42951.1"/>
    <property type="molecule type" value="Genomic_DNA"/>
</dbReference>
<dbReference type="Proteomes" id="UP000248349">
    <property type="component" value="Unassembled WGS sequence"/>
</dbReference>
<sequence length="107" mass="11834">MRPGCYLQGRTGAADRFMLRLSWSSPLAPSIHHSFSSVPALEIPTLLESHGIKPIIHKANVGEDLQKHWFVPFSGEVADGQITAEALCSPEFAQVARRHGKHEARDH</sequence>
<proteinExistence type="predicted"/>
<organism evidence="1 2">
    <name type="scientific">Aspergillus saccharolyticus JOP 1030-1</name>
    <dbReference type="NCBI Taxonomy" id="1450539"/>
    <lineage>
        <taxon>Eukaryota</taxon>
        <taxon>Fungi</taxon>
        <taxon>Dikarya</taxon>
        <taxon>Ascomycota</taxon>
        <taxon>Pezizomycotina</taxon>
        <taxon>Eurotiomycetes</taxon>
        <taxon>Eurotiomycetidae</taxon>
        <taxon>Eurotiales</taxon>
        <taxon>Aspergillaceae</taxon>
        <taxon>Aspergillus</taxon>
        <taxon>Aspergillus subgen. Circumdati</taxon>
    </lineage>
</organism>
<evidence type="ECO:0000313" key="1">
    <source>
        <dbReference type="EMBL" id="PYH42951.1"/>
    </source>
</evidence>
<accession>A0A318Z6M6</accession>
<dbReference type="AlphaFoldDB" id="A0A318Z6M6"/>
<dbReference type="Gene3D" id="3.30.560.10">
    <property type="entry name" value="Glucose Oxidase, domain 3"/>
    <property type="match status" value="1"/>
</dbReference>
<dbReference type="Gene3D" id="3.50.50.60">
    <property type="entry name" value="FAD/NAD(P)-binding domain"/>
    <property type="match status" value="1"/>
</dbReference>
<reference evidence="1 2" key="1">
    <citation type="submission" date="2016-12" db="EMBL/GenBank/DDBJ databases">
        <title>The genomes of Aspergillus section Nigri reveals drivers in fungal speciation.</title>
        <authorList>
            <consortium name="DOE Joint Genome Institute"/>
            <person name="Vesth T.C."/>
            <person name="Nybo J."/>
            <person name="Theobald S."/>
            <person name="Brandl J."/>
            <person name="Frisvad J.C."/>
            <person name="Nielsen K.F."/>
            <person name="Lyhne E.K."/>
            <person name="Kogle M.E."/>
            <person name="Kuo A."/>
            <person name="Riley R."/>
            <person name="Clum A."/>
            <person name="Nolan M."/>
            <person name="Lipzen A."/>
            <person name="Salamov A."/>
            <person name="Henrissat B."/>
            <person name="Wiebenga A."/>
            <person name="De Vries R.P."/>
            <person name="Grigoriev I.V."/>
            <person name="Mortensen U.H."/>
            <person name="Andersen M.R."/>
            <person name="Baker S.E."/>
        </authorList>
    </citation>
    <scope>NUCLEOTIDE SEQUENCE [LARGE SCALE GENOMIC DNA]</scope>
    <source>
        <strain evidence="1 2">JOP 1030-1</strain>
    </source>
</reference>
<gene>
    <name evidence="1" type="ORF">BP01DRAFT_121865</name>
</gene>
<keyword evidence="2" id="KW-1185">Reference proteome</keyword>
<evidence type="ECO:0000313" key="2">
    <source>
        <dbReference type="Proteomes" id="UP000248349"/>
    </source>
</evidence>
<dbReference type="STRING" id="1450539.A0A318Z6M6"/>
<dbReference type="InterPro" id="IPR036188">
    <property type="entry name" value="FAD/NAD-bd_sf"/>
</dbReference>
<dbReference type="RefSeq" id="XP_025428933.1">
    <property type="nucleotide sequence ID" value="XM_025570406.1"/>
</dbReference>